<sequence length="151" mass="15550">MISGESPAVATEPTAAPPRGRRRPPQNAPAATSPAEPDATPEARLPAASPAEPGARPAASPAKPGATPEARPALARLPLLAGYGWLATAGILWAASGLAAGPYLYDAALHALFLGFVMSMVFGHAPVILPAVLRVRLPYRPRGDRPLTQVE</sequence>
<accession>A0A8J3T100</accession>
<keyword evidence="2" id="KW-1133">Transmembrane helix</keyword>
<proteinExistence type="predicted"/>
<protein>
    <submittedName>
        <fullName evidence="3">Uncharacterized protein</fullName>
    </submittedName>
</protein>
<organism evidence="3 4">
    <name type="scientific">Planobispora takensis</name>
    <dbReference type="NCBI Taxonomy" id="1367882"/>
    <lineage>
        <taxon>Bacteria</taxon>
        <taxon>Bacillati</taxon>
        <taxon>Actinomycetota</taxon>
        <taxon>Actinomycetes</taxon>
        <taxon>Streptosporangiales</taxon>
        <taxon>Streptosporangiaceae</taxon>
        <taxon>Planobispora</taxon>
    </lineage>
</organism>
<dbReference type="AlphaFoldDB" id="A0A8J3T100"/>
<feature type="transmembrane region" description="Helical" evidence="2">
    <location>
        <begin position="80"/>
        <end position="105"/>
    </location>
</feature>
<feature type="transmembrane region" description="Helical" evidence="2">
    <location>
        <begin position="111"/>
        <end position="133"/>
    </location>
</feature>
<name>A0A8J3T100_9ACTN</name>
<evidence type="ECO:0000313" key="3">
    <source>
        <dbReference type="EMBL" id="GII04334.1"/>
    </source>
</evidence>
<dbReference type="Proteomes" id="UP000634476">
    <property type="component" value="Unassembled WGS sequence"/>
</dbReference>
<keyword evidence="2" id="KW-0472">Membrane</keyword>
<evidence type="ECO:0000256" key="1">
    <source>
        <dbReference type="SAM" id="MobiDB-lite"/>
    </source>
</evidence>
<dbReference type="EMBL" id="BOOK01000049">
    <property type="protein sequence ID" value="GII04334.1"/>
    <property type="molecule type" value="Genomic_DNA"/>
</dbReference>
<keyword evidence="2" id="KW-0812">Transmembrane</keyword>
<reference evidence="3" key="1">
    <citation type="submission" date="2021-01" db="EMBL/GenBank/DDBJ databases">
        <title>Whole genome shotgun sequence of Planobispora takensis NBRC 109077.</title>
        <authorList>
            <person name="Komaki H."/>
            <person name="Tamura T."/>
        </authorList>
    </citation>
    <scope>NUCLEOTIDE SEQUENCE</scope>
    <source>
        <strain evidence="3">NBRC 109077</strain>
    </source>
</reference>
<keyword evidence="4" id="KW-1185">Reference proteome</keyword>
<gene>
    <name evidence="3" type="ORF">Pta02_63420</name>
</gene>
<feature type="compositionally biased region" description="Low complexity" evidence="1">
    <location>
        <begin position="7"/>
        <end position="18"/>
    </location>
</feature>
<evidence type="ECO:0000313" key="4">
    <source>
        <dbReference type="Proteomes" id="UP000634476"/>
    </source>
</evidence>
<evidence type="ECO:0000256" key="2">
    <source>
        <dbReference type="SAM" id="Phobius"/>
    </source>
</evidence>
<comment type="caution">
    <text evidence="3">The sequence shown here is derived from an EMBL/GenBank/DDBJ whole genome shotgun (WGS) entry which is preliminary data.</text>
</comment>
<feature type="region of interest" description="Disordered" evidence="1">
    <location>
        <begin position="1"/>
        <end position="69"/>
    </location>
</feature>